<accession>A0A835QJR7</accession>
<organism evidence="1 2">
    <name type="scientific">Vanilla planifolia</name>
    <name type="common">Vanilla</name>
    <dbReference type="NCBI Taxonomy" id="51239"/>
    <lineage>
        <taxon>Eukaryota</taxon>
        <taxon>Viridiplantae</taxon>
        <taxon>Streptophyta</taxon>
        <taxon>Embryophyta</taxon>
        <taxon>Tracheophyta</taxon>
        <taxon>Spermatophyta</taxon>
        <taxon>Magnoliopsida</taxon>
        <taxon>Liliopsida</taxon>
        <taxon>Asparagales</taxon>
        <taxon>Orchidaceae</taxon>
        <taxon>Vanilloideae</taxon>
        <taxon>Vanilleae</taxon>
        <taxon>Vanilla</taxon>
    </lineage>
</organism>
<dbReference type="EMBL" id="JADCNM010000009">
    <property type="protein sequence ID" value="KAG0468987.1"/>
    <property type="molecule type" value="Genomic_DNA"/>
</dbReference>
<evidence type="ECO:0000313" key="1">
    <source>
        <dbReference type="EMBL" id="KAG0468987.1"/>
    </source>
</evidence>
<dbReference type="Proteomes" id="UP000639772">
    <property type="component" value="Chromosome 9"/>
</dbReference>
<sequence length="81" mass="9377">MMEINIKEGRMPLKGLTNHFHHLGAELNTAELRMLPSSHYCENSPKKERRQQRRKFNCAAPAAVPNSGFVLVEKMQEMQLR</sequence>
<comment type="caution">
    <text evidence="1">The sequence shown here is derived from an EMBL/GenBank/DDBJ whole genome shotgun (WGS) entry which is preliminary data.</text>
</comment>
<proteinExistence type="predicted"/>
<evidence type="ECO:0000313" key="2">
    <source>
        <dbReference type="Proteomes" id="UP000639772"/>
    </source>
</evidence>
<protein>
    <submittedName>
        <fullName evidence="1">Uncharacterized protein</fullName>
    </submittedName>
</protein>
<dbReference type="AlphaFoldDB" id="A0A835QJR7"/>
<gene>
    <name evidence="1" type="ORF">HPP92_018315</name>
</gene>
<name>A0A835QJR7_VANPL</name>
<reference evidence="1 2" key="1">
    <citation type="journal article" date="2020" name="Nat. Food">
        <title>A phased Vanilla planifolia genome enables genetic improvement of flavour and production.</title>
        <authorList>
            <person name="Hasing T."/>
            <person name="Tang H."/>
            <person name="Brym M."/>
            <person name="Khazi F."/>
            <person name="Huang T."/>
            <person name="Chambers A.H."/>
        </authorList>
    </citation>
    <scope>NUCLEOTIDE SEQUENCE [LARGE SCALE GENOMIC DNA]</scope>
    <source>
        <tissue evidence="1">Leaf</tissue>
    </source>
</reference>